<reference evidence="5" key="1">
    <citation type="submission" date="2019-12" db="EMBL/GenBank/DDBJ databases">
        <title>Clostridiaceae gen. nov. sp. nov., isolated from sediment in Xinjiang, China.</title>
        <authorList>
            <person name="Zhang R."/>
        </authorList>
    </citation>
    <scope>NUCLEOTIDE SEQUENCE</scope>
    <source>
        <strain evidence="5">D2Q-11</strain>
    </source>
</reference>
<keyword evidence="2 5" id="KW-0808">Transferase</keyword>
<dbReference type="AlphaFoldDB" id="A0A942Z9B0"/>
<dbReference type="Proteomes" id="UP000724672">
    <property type="component" value="Unassembled WGS sequence"/>
</dbReference>
<dbReference type="PANTHER" id="PTHR12526:SF629">
    <property type="entry name" value="TEICHURONIC ACID BIOSYNTHESIS GLYCOSYLTRANSFERASE TUAH-RELATED"/>
    <property type="match status" value="1"/>
</dbReference>
<comment type="caution">
    <text evidence="5">The sequence shown here is derived from an EMBL/GenBank/DDBJ whole genome shotgun (WGS) entry which is preliminary data.</text>
</comment>
<evidence type="ECO:0000259" key="4">
    <source>
        <dbReference type="Pfam" id="PF00534"/>
    </source>
</evidence>
<keyword evidence="6" id="KW-1185">Reference proteome</keyword>
<dbReference type="EC" id="2.4.-.-" evidence="5"/>
<evidence type="ECO:0000256" key="3">
    <source>
        <dbReference type="SAM" id="Phobius"/>
    </source>
</evidence>
<feature type="domain" description="Glycosyl transferase family 1" evidence="4">
    <location>
        <begin position="243"/>
        <end position="405"/>
    </location>
</feature>
<name>A0A942Z9B0_9FIRM</name>
<keyword evidence="3" id="KW-0472">Membrane</keyword>
<keyword evidence="1 5" id="KW-0328">Glycosyltransferase</keyword>
<evidence type="ECO:0000256" key="2">
    <source>
        <dbReference type="ARBA" id="ARBA00022679"/>
    </source>
</evidence>
<dbReference type="PANTHER" id="PTHR12526">
    <property type="entry name" value="GLYCOSYLTRANSFERASE"/>
    <property type="match status" value="1"/>
</dbReference>
<dbReference type="GO" id="GO:0016757">
    <property type="term" value="F:glycosyltransferase activity"/>
    <property type="evidence" value="ECO:0007669"/>
    <property type="project" value="UniProtKB-KW"/>
</dbReference>
<organism evidence="5 6">
    <name type="scientific">Anaeromonas frigoriresistens</name>
    <dbReference type="NCBI Taxonomy" id="2683708"/>
    <lineage>
        <taxon>Bacteria</taxon>
        <taxon>Bacillati</taxon>
        <taxon>Bacillota</taxon>
        <taxon>Tissierellia</taxon>
        <taxon>Tissierellales</taxon>
        <taxon>Thermohalobacteraceae</taxon>
        <taxon>Anaeromonas</taxon>
    </lineage>
</organism>
<dbReference type="SUPFAM" id="SSF53756">
    <property type="entry name" value="UDP-Glycosyltransferase/glycogen phosphorylase"/>
    <property type="match status" value="1"/>
</dbReference>
<accession>A0A942Z9B0</accession>
<keyword evidence="3" id="KW-1133">Transmembrane helix</keyword>
<dbReference type="InterPro" id="IPR001296">
    <property type="entry name" value="Glyco_trans_1"/>
</dbReference>
<gene>
    <name evidence="5" type="ORF">GOQ27_11740</name>
</gene>
<dbReference type="EMBL" id="WSFT01000041">
    <property type="protein sequence ID" value="MBS4539138.1"/>
    <property type="molecule type" value="Genomic_DNA"/>
</dbReference>
<sequence length="429" mass="50397">MNKNVCMFVWNHFTNDARVLRECTALTEAGYDVDLICIHDPDDKDLLMEEEINGFRVKRVKRYPDLYLKSKEWRKSLSKLKRKVMNNKLLMIPLIPLGIVALPLLILYKLIGLFLKKTNLMKVYIRFMIFARMIKEGLNKNYDIYHSNDLNTLPQGYICNLMKRKKLIYDSHEVQTDRTGYVGKQYYYLEKFLIKKINRMIMTTDTRAEYTADLYHIDKPEVIHNYPFYREVKDKVDLYKIADVPQDEPILLYQGGIQEGRGIEKVVEAIPYFDRGIVVFLGDGKIKPKIMDMVKEMNLSDKVRFVPKVPVNDLPKYTKNAYLGFQVLQNICFNHYSTLSNKLFEYMMADVPVIASDFPEIKRIVDGEGTGVTVNTEDSKEIAKGVNELLSDKGKWLEYQLKCKKAKNIYNWEKEKEKFIDIYRDVLEV</sequence>
<evidence type="ECO:0000313" key="6">
    <source>
        <dbReference type="Proteomes" id="UP000724672"/>
    </source>
</evidence>
<dbReference type="Gene3D" id="3.40.50.2000">
    <property type="entry name" value="Glycogen Phosphorylase B"/>
    <property type="match status" value="2"/>
</dbReference>
<keyword evidence="3" id="KW-0812">Transmembrane</keyword>
<protein>
    <submittedName>
        <fullName evidence="5">Glycosyltransferase</fullName>
        <ecNumber evidence="5">2.4.-.-</ecNumber>
    </submittedName>
</protein>
<evidence type="ECO:0000313" key="5">
    <source>
        <dbReference type="EMBL" id="MBS4539138.1"/>
    </source>
</evidence>
<feature type="transmembrane region" description="Helical" evidence="3">
    <location>
        <begin position="89"/>
        <end position="111"/>
    </location>
</feature>
<proteinExistence type="predicted"/>
<dbReference type="Pfam" id="PF00534">
    <property type="entry name" value="Glycos_transf_1"/>
    <property type="match status" value="1"/>
</dbReference>
<evidence type="ECO:0000256" key="1">
    <source>
        <dbReference type="ARBA" id="ARBA00022676"/>
    </source>
</evidence>